<dbReference type="InterPro" id="IPR036259">
    <property type="entry name" value="MFS_trans_sf"/>
</dbReference>
<evidence type="ECO:0000256" key="2">
    <source>
        <dbReference type="ARBA" id="ARBA00022448"/>
    </source>
</evidence>
<comment type="caution">
    <text evidence="7">The sequence shown here is derived from an EMBL/GenBank/DDBJ whole genome shotgun (WGS) entry which is preliminary data.</text>
</comment>
<feature type="transmembrane region" description="Helical" evidence="6">
    <location>
        <begin position="284"/>
        <end position="305"/>
    </location>
</feature>
<organism evidence="7 8">
    <name type="scientific">Puccinia sorghi</name>
    <dbReference type="NCBI Taxonomy" id="27349"/>
    <lineage>
        <taxon>Eukaryota</taxon>
        <taxon>Fungi</taxon>
        <taxon>Dikarya</taxon>
        <taxon>Basidiomycota</taxon>
        <taxon>Pucciniomycotina</taxon>
        <taxon>Pucciniomycetes</taxon>
        <taxon>Pucciniales</taxon>
        <taxon>Pucciniaceae</taxon>
        <taxon>Puccinia</taxon>
    </lineage>
</organism>
<feature type="transmembrane region" description="Helical" evidence="6">
    <location>
        <begin position="404"/>
        <end position="421"/>
    </location>
</feature>
<feature type="transmembrane region" description="Helical" evidence="6">
    <location>
        <begin position="218"/>
        <end position="238"/>
    </location>
</feature>
<dbReference type="PANTHER" id="PTHR43791">
    <property type="entry name" value="PERMEASE-RELATED"/>
    <property type="match status" value="1"/>
</dbReference>
<proteinExistence type="predicted"/>
<comment type="subcellular location">
    <subcellularLocation>
        <location evidence="1">Membrane</location>
        <topology evidence="1">Multi-pass membrane protein</topology>
    </subcellularLocation>
</comment>
<evidence type="ECO:0000256" key="3">
    <source>
        <dbReference type="ARBA" id="ARBA00022692"/>
    </source>
</evidence>
<feature type="transmembrane region" description="Helical" evidence="6">
    <location>
        <begin position="250"/>
        <end position="272"/>
    </location>
</feature>
<keyword evidence="5 6" id="KW-0472">Membrane</keyword>
<dbReference type="Proteomes" id="UP000037035">
    <property type="component" value="Unassembled WGS sequence"/>
</dbReference>
<evidence type="ECO:0000256" key="5">
    <source>
        <dbReference type="ARBA" id="ARBA00023136"/>
    </source>
</evidence>
<sequence length="604" mass="67482">MVVRAFCLHTRESFRICILSCLSLVGCFCSHGGQFLRSTGVVLDNPNYLRLDGNTSYTGESCLSRTKSPPKARLFTYTPHGSLLFLELSGPFQSWLLDCNRKCANYRSPHNPVLLAKYTRATERPSFNRPRFFNGINGDIYVTILFFNDLPRLTDLNLIQLVDLPSNLLVHWAFEVHSPPCYCVGPCYLLASYKGLLACRSARDILIPAVPFNDTACFRFFLGLVEGGLYPAAVLYMSTFYKRSELQLRIALFFGTICLSGIASGLLTYVIIELDGHWGHPGWAWVFLIEGFATSIFGLMGFLVLPSSIEKIKILTAEEKSLLVSRLESQNLASAAAQKYPERSSTFQTWEAIKSPHILILDVAQFASASNIYSIAYFLPTSDSAILPLPLNFSQVINSPMEEFPPFVIALIFLVFTSVLSDRYRARGLMSSISAVLSIIGFSIFYASGHEKVRYGSLFLSIPGAYGVVPSMTAWLADNSAPNKRKATALAFGTMTGNMGGLFSVWIFTLGHKPRYHLPTGINLGFAVVIIACSIMNTLWLRHAQATKVANRIEILKKYTLRESDAHPESEMHDPQFQESERERLSAQAWDELGDKHPDFQYVY</sequence>
<gene>
    <name evidence="7" type="ORF">VP01_2484g2</name>
</gene>
<dbReference type="GO" id="GO:0016020">
    <property type="term" value="C:membrane"/>
    <property type="evidence" value="ECO:0007669"/>
    <property type="project" value="UniProtKB-SubCell"/>
</dbReference>
<evidence type="ECO:0008006" key="9">
    <source>
        <dbReference type="Google" id="ProtNLM"/>
    </source>
</evidence>
<reference evidence="7 8" key="1">
    <citation type="submission" date="2015-08" db="EMBL/GenBank/DDBJ databases">
        <title>Next Generation Sequencing and Analysis of the Genome of Puccinia sorghi L Schw, the Causal Agent of Maize Common Rust.</title>
        <authorList>
            <person name="Rochi L."/>
            <person name="Burguener G."/>
            <person name="Darino M."/>
            <person name="Turjanski A."/>
            <person name="Kreff E."/>
            <person name="Dieguez M.J."/>
            <person name="Sacco F."/>
        </authorList>
    </citation>
    <scope>NUCLEOTIDE SEQUENCE [LARGE SCALE GENOMIC DNA]</scope>
    <source>
        <strain evidence="7 8">RO10H11247</strain>
    </source>
</reference>
<evidence type="ECO:0000256" key="1">
    <source>
        <dbReference type="ARBA" id="ARBA00004141"/>
    </source>
</evidence>
<feature type="transmembrane region" description="Helical" evidence="6">
    <location>
        <begin position="521"/>
        <end position="541"/>
    </location>
</feature>
<keyword evidence="3 6" id="KW-0812">Transmembrane</keyword>
<dbReference type="GO" id="GO:0022857">
    <property type="term" value="F:transmembrane transporter activity"/>
    <property type="evidence" value="ECO:0007669"/>
    <property type="project" value="InterPro"/>
</dbReference>
<dbReference type="SUPFAM" id="SSF103473">
    <property type="entry name" value="MFS general substrate transporter"/>
    <property type="match status" value="1"/>
</dbReference>
<name>A0A0L6V7Q6_9BASI</name>
<keyword evidence="8" id="KW-1185">Reference proteome</keyword>
<dbReference type="InterPro" id="IPR011701">
    <property type="entry name" value="MFS"/>
</dbReference>
<dbReference type="Pfam" id="PF07690">
    <property type="entry name" value="MFS_1"/>
    <property type="match status" value="1"/>
</dbReference>
<dbReference type="STRING" id="27349.A0A0L6V7Q6"/>
<feature type="transmembrane region" description="Helical" evidence="6">
    <location>
        <begin position="455"/>
        <end position="477"/>
    </location>
</feature>
<dbReference type="VEuPathDB" id="FungiDB:VP01_2484g2"/>
<accession>A0A0L6V7Q6</accession>
<feature type="transmembrane region" description="Helical" evidence="6">
    <location>
        <begin position="428"/>
        <end position="449"/>
    </location>
</feature>
<keyword evidence="2" id="KW-0813">Transport</keyword>
<dbReference type="AlphaFoldDB" id="A0A0L6V7Q6"/>
<evidence type="ECO:0000313" key="8">
    <source>
        <dbReference type="Proteomes" id="UP000037035"/>
    </source>
</evidence>
<evidence type="ECO:0000256" key="4">
    <source>
        <dbReference type="ARBA" id="ARBA00022989"/>
    </source>
</evidence>
<feature type="transmembrane region" description="Helical" evidence="6">
    <location>
        <begin position="489"/>
        <end position="509"/>
    </location>
</feature>
<dbReference type="OrthoDB" id="2502798at2759"/>
<evidence type="ECO:0000256" key="6">
    <source>
        <dbReference type="SAM" id="Phobius"/>
    </source>
</evidence>
<keyword evidence="4 6" id="KW-1133">Transmembrane helix</keyword>
<dbReference type="EMBL" id="LAVV01007374">
    <property type="protein sequence ID" value="KNZ56150.1"/>
    <property type="molecule type" value="Genomic_DNA"/>
</dbReference>
<dbReference type="PANTHER" id="PTHR43791:SF85">
    <property type="entry name" value="TRANSPORTER, PUTATIVE (AFU_ORTHOLOGUE AFUA_6G00710)-RELATED"/>
    <property type="match status" value="1"/>
</dbReference>
<feature type="transmembrane region" description="Helical" evidence="6">
    <location>
        <begin position="358"/>
        <end position="379"/>
    </location>
</feature>
<evidence type="ECO:0000313" key="7">
    <source>
        <dbReference type="EMBL" id="KNZ56150.1"/>
    </source>
</evidence>
<protein>
    <recommendedName>
        <fullName evidence="9">Major facilitator superfamily (MFS) profile domain-containing protein</fullName>
    </recommendedName>
</protein>
<dbReference type="PROSITE" id="PS51257">
    <property type="entry name" value="PROKAR_LIPOPROTEIN"/>
    <property type="match status" value="1"/>
</dbReference>
<dbReference type="Gene3D" id="1.20.1250.20">
    <property type="entry name" value="MFS general substrate transporter like domains"/>
    <property type="match status" value="1"/>
</dbReference>